<dbReference type="GO" id="GO:0071949">
    <property type="term" value="F:FAD binding"/>
    <property type="evidence" value="ECO:0007669"/>
    <property type="project" value="InterPro"/>
</dbReference>
<feature type="domain" description="FAD-binding" evidence="5">
    <location>
        <begin position="308"/>
        <end position="342"/>
    </location>
</feature>
<comment type="caution">
    <text evidence="6">The sequence shown here is derived from an EMBL/GenBank/DDBJ whole genome shotgun (WGS) entry which is preliminary data.</text>
</comment>
<dbReference type="Proteomes" id="UP000663828">
    <property type="component" value="Unassembled WGS sequence"/>
</dbReference>
<protein>
    <recommendedName>
        <fullName evidence="5">FAD-binding domain-containing protein</fullName>
    </recommendedName>
</protein>
<sequence length="444" mass="49755">MNPKIVIIGGGLGGFAVGVGLLQHGFTNVTVYERDTGMDSRRQGYGLTILQGISALKRLNVFEEVHSLDTPSRSHYIFDKDGGMIGFFGTIFWPEADSQPKANKKHNLHSERQELRRILMNRYISIHPLGAGGTQWNYRLSQIDRAARTVSFTNECTVTDVDVVIGADGINGLVRSFKYDPAIDKPLNYLGMLVVLGITGNIDHYLAKDRVFQTMDGCFRLFAMPFSKSRPDESIMWQLSFPASQEYATELSRNSEMLKQMLADKCADWHAPIPEMIAKTKLNLLMGIPAFDRDLMEIPDDDKTGIQIALIGDAAHPMSPFKGQGANQALLDAVDLSDTIARNQSDLPAAVKQYEDRMIKRVYSKVMQSRERVTSFHRPEVLSTENFSYRGVDDALMQRLNKLKINATWNDPNISIEQAIADELNENISSAEKSNENLFCYSSI</sequence>
<dbReference type="Gene3D" id="3.50.50.60">
    <property type="entry name" value="FAD/NAD(P)-binding domain"/>
    <property type="match status" value="1"/>
</dbReference>
<evidence type="ECO:0000313" key="7">
    <source>
        <dbReference type="Proteomes" id="UP000663828"/>
    </source>
</evidence>
<dbReference type="SUPFAM" id="SSF51905">
    <property type="entry name" value="FAD/NAD(P)-binding domain"/>
    <property type="match status" value="1"/>
</dbReference>
<dbReference type="GO" id="GO:0004497">
    <property type="term" value="F:monooxygenase activity"/>
    <property type="evidence" value="ECO:0007669"/>
    <property type="project" value="UniProtKB-KW"/>
</dbReference>
<accession>A0A814F5Z4</accession>
<gene>
    <name evidence="6" type="ORF">XAT740_LOCUS12203</name>
</gene>
<organism evidence="6 7">
    <name type="scientific">Adineta ricciae</name>
    <name type="common">Rotifer</name>
    <dbReference type="NCBI Taxonomy" id="249248"/>
    <lineage>
        <taxon>Eukaryota</taxon>
        <taxon>Metazoa</taxon>
        <taxon>Spiralia</taxon>
        <taxon>Gnathifera</taxon>
        <taxon>Rotifera</taxon>
        <taxon>Eurotatoria</taxon>
        <taxon>Bdelloidea</taxon>
        <taxon>Adinetida</taxon>
        <taxon>Adinetidae</taxon>
        <taxon>Adineta</taxon>
    </lineage>
</organism>
<keyword evidence="1" id="KW-0285">Flavoprotein</keyword>
<dbReference type="PANTHER" id="PTHR46972:SF1">
    <property type="entry name" value="FAD DEPENDENT OXIDOREDUCTASE DOMAIN-CONTAINING PROTEIN"/>
    <property type="match status" value="1"/>
</dbReference>
<evidence type="ECO:0000256" key="1">
    <source>
        <dbReference type="ARBA" id="ARBA00022630"/>
    </source>
</evidence>
<reference evidence="6" key="1">
    <citation type="submission" date="2021-02" db="EMBL/GenBank/DDBJ databases">
        <authorList>
            <person name="Nowell W R."/>
        </authorList>
    </citation>
    <scope>NUCLEOTIDE SEQUENCE</scope>
</reference>
<keyword evidence="7" id="KW-1185">Reference proteome</keyword>
<evidence type="ECO:0000256" key="2">
    <source>
        <dbReference type="ARBA" id="ARBA00022827"/>
    </source>
</evidence>
<dbReference type="EMBL" id="CAJNOR010000685">
    <property type="protein sequence ID" value="CAF0981446.1"/>
    <property type="molecule type" value="Genomic_DNA"/>
</dbReference>
<keyword evidence="3" id="KW-0560">Oxidoreductase</keyword>
<dbReference type="PANTHER" id="PTHR46972">
    <property type="entry name" value="MONOOXYGENASE ASQM-RELATED"/>
    <property type="match status" value="1"/>
</dbReference>
<evidence type="ECO:0000256" key="3">
    <source>
        <dbReference type="ARBA" id="ARBA00023002"/>
    </source>
</evidence>
<dbReference type="InterPro" id="IPR036188">
    <property type="entry name" value="FAD/NAD-bd_sf"/>
</dbReference>
<evidence type="ECO:0000259" key="5">
    <source>
        <dbReference type="Pfam" id="PF01494"/>
    </source>
</evidence>
<dbReference type="PRINTS" id="PR00420">
    <property type="entry name" value="RNGMNOXGNASE"/>
</dbReference>
<dbReference type="AlphaFoldDB" id="A0A814F5Z4"/>
<evidence type="ECO:0000256" key="4">
    <source>
        <dbReference type="ARBA" id="ARBA00023033"/>
    </source>
</evidence>
<dbReference type="Pfam" id="PF01494">
    <property type="entry name" value="FAD_binding_3"/>
    <property type="match status" value="1"/>
</dbReference>
<keyword evidence="2" id="KW-0274">FAD</keyword>
<evidence type="ECO:0000313" key="6">
    <source>
        <dbReference type="EMBL" id="CAF0981446.1"/>
    </source>
</evidence>
<name>A0A814F5Z4_ADIRI</name>
<proteinExistence type="predicted"/>
<keyword evidence="4" id="KW-0503">Monooxygenase</keyword>
<dbReference type="InterPro" id="IPR002938">
    <property type="entry name" value="FAD-bd"/>
</dbReference>